<keyword evidence="3" id="KW-1185">Reference proteome</keyword>
<keyword evidence="1" id="KW-1133">Transmembrane helix</keyword>
<dbReference type="Proteomes" id="UP000604046">
    <property type="component" value="Unassembled WGS sequence"/>
</dbReference>
<name>A0A812MCZ7_9DINO</name>
<dbReference type="EMBL" id="CAJNDS010001347">
    <property type="protein sequence ID" value="CAE7256141.1"/>
    <property type="molecule type" value="Genomic_DNA"/>
</dbReference>
<organism evidence="2 3">
    <name type="scientific">Symbiodinium natans</name>
    <dbReference type="NCBI Taxonomy" id="878477"/>
    <lineage>
        <taxon>Eukaryota</taxon>
        <taxon>Sar</taxon>
        <taxon>Alveolata</taxon>
        <taxon>Dinophyceae</taxon>
        <taxon>Suessiales</taxon>
        <taxon>Symbiodiniaceae</taxon>
        <taxon>Symbiodinium</taxon>
    </lineage>
</organism>
<dbReference type="AlphaFoldDB" id="A0A812MCZ7"/>
<evidence type="ECO:0000313" key="3">
    <source>
        <dbReference type="Proteomes" id="UP000604046"/>
    </source>
</evidence>
<protein>
    <submittedName>
        <fullName evidence="2">Uncharacterized protein</fullName>
    </submittedName>
</protein>
<sequence length="304" mass="34084">MTPTHPRMIRGIRVFRLLQYAPWCWLRGGLDLLHDFSEEVIQIDEFLSHSWRDVAWMKYVNILYLNNGSCAFLLGTLGSLLALALFQAGVLPEWRGMHWNYWSCQWCTLFGILAHYLTIVLFLRQKRVFLDIACIDQSSEEQKGSGLVSMGAILKSSKSMLVLWCPSYVTRLWCIFELSAFLHSQKSEEHARMNLRVCPPMLGPALMVIHVSLSVMAMLYLALRGAFGDFTVLIGGSLVVPFFCLTSYSVRSYFRSIDVLEGQVRSVSIETCTSGCCVQGIGIGIASTSTCSAKGAPSWGDLRP</sequence>
<dbReference type="OrthoDB" id="447461at2759"/>
<comment type="caution">
    <text evidence="2">The sequence shown here is derived from an EMBL/GenBank/DDBJ whole genome shotgun (WGS) entry which is preliminary data.</text>
</comment>
<gene>
    <name evidence="2" type="ORF">SNAT2548_LOCUS13109</name>
</gene>
<keyword evidence="1" id="KW-0472">Membrane</keyword>
<accession>A0A812MCZ7</accession>
<feature type="transmembrane region" description="Helical" evidence="1">
    <location>
        <begin position="62"/>
        <end position="87"/>
    </location>
</feature>
<feature type="transmembrane region" description="Helical" evidence="1">
    <location>
        <begin position="230"/>
        <end position="250"/>
    </location>
</feature>
<reference evidence="2" key="1">
    <citation type="submission" date="2021-02" db="EMBL/GenBank/DDBJ databases">
        <authorList>
            <person name="Dougan E. K."/>
            <person name="Rhodes N."/>
            <person name="Thang M."/>
            <person name="Chan C."/>
        </authorList>
    </citation>
    <scope>NUCLEOTIDE SEQUENCE</scope>
</reference>
<proteinExistence type="predicted"/>
<evidence type="ECO:0000313" key="2">
    <source>
        <dbReference type="EMBL" id="CAE7256141.1"/>
    </source>
</evidence>
<evidence type="ECO:0000256" key="1">
    <source>
        <dbReference type="SAM" id="Phobius"/>
    </source>
</evidence>
<keyword evidence="1" id="KW-0812">Transmembrane</keyword>
<feature type="transmembrane region" description="Helical" evidence="1">
    <location>
        <begin position="99"/>
        <end position="123"/>
    </location>
</feature>
<feature type="transmembrane region" description="Helical" evidence="1">
    <location>
        <begin position="202"/>
        <end position="223"/>
    </location>
</feature>